<name>A0A0C3J990_PISTI</name>
<evidence type="ECO:0000313" key="3">
    <source>
        <dbReference type="Proteomes" id="UP000054217"/>
    </source>
</evidence>
<accession>A0A0C3J990</accession>
<feature type="region of interest" description="Disordered" evidence="1">
    <location>
        <begin position="93"/>
        <end position="135"/>
    </location>
</feature>
<organism evidence="2 3">
    <name type="scientific">Pisolithus tinctorius Marx 270</name>
    <dbReference type="NCBI Taxonomy" id="870435"/>
    <lineage>
        <taxon>Eukaryota</taxon>
        <taxon>Fungi</taxon>
        <taxon>Dikarya</taxon>
        <taxon>Basidiomycota</taxon>
        <taxon>Agaricomycotina</taxon>
        <taxon>Agaricomycetes</taxon>
        <taxon>Agaricomycetidae</taxon>
        <taxon>Boletales</taxon>
        <taxon>Sclerodermatineae</taxon>
        <taxon>Pisolithaceae</taxon>
        <taxon>Pisolithus</taxon>
    </lineage>
</organism>
<proteinExistence type="predicted"/>
<protein>
    <submittedName>
        <fullName evidence="2">Uncharacterized protein</fullName>
    </submittedName>
</protein>
<reference evidence="2 3" key="1">
    <citation type="submission" date="2014-04" db="EMBL/GenBank/DDBJ databases">
        <authorList>
            <consortium name="DOE Joint Genome Institute"/>
            <person name="Kuo A."/>
            <person name="Kohler A."/>
            <person name="Costa M.D."/>
            <person name="Nagy L.G."/>
            <person name="Floudas D."/>
            <person name="Copeland A."/>
            <person name="Barry K.W."/>
            <person name="Cichocki N."/>
            <person name="Veneault-Fourrey C."/>
            <person name="LaButti K."/>
            <person name="Lindquist E.A."/>
            <person name="Lipzen A."/>
            <person name="Lundell T."/>
            <person name="Morin E."/>
            <person name="Murat C."/>
            <person name="Sun H."/>
            <person name="Tunlid A."/>
            <person name="Henrissat B."/>
            <person name="Grigoriev I.V."/>
            <person name="Hibbett D.S."/>
            <person name="Martin F."/>
            <person name="Nordberg H.P."/>
            <person name="Cantor M.N."/>
            <person name="Hua S.X."/>
        </authorList>
    </citation>
    <scope>NUCLEOTIDE SEQUENCE [LARGE SCALE GENOMIC DNA]</scope>
    <source>
        <strain evidence="2 3">Marx 270</strain>
    </source>
</reference>
<dbReference type="OrthoDB" id="2711642at2759"/>
<dbReference type="AlphaFoldDB" id="A0A0C3J990"/>
<dbReference type="HOGENOM" id="CLU_036516_2_0_1"/>
<dbReference type="Proteomes" id="UP000054217">
    <property type="component" value="Unassembled WGS sequence"/>
</dbReference>
<reference evidence="3" key="2">
    <citation type="submission" date="2015-01" db="EMBL/GenBank/DDBJ databases">
        <title>Evolutionary Origins and Diversification of the Mycorrhizal Mutualists.</title>
        <authorList>
            <consortium name="DOE Joint Genome Institute"/>
            <consortium name="Mycorrhizal Genomics Consortium"/>
            <person name="Kohler A."/>
            <person name="Kuo A."/>
            <person name="Nagy L.G."/>
            <person name="Floudas D."/>
            <person name="Copeland A."/>
            <person name="Barry K.W."/>
            <person name="Cichocki N."/>
            <person name="Veneault-Fourrey C."/>
            <person name="LaButti K."/>
            <person name="Lindquist E.A."/>
            <person name="Lipzen A."/>
            <person name="Lundell T."/>
            <person name="Morin E."/>
            <person name="Murat C."/>
            <person name="Riley R."/>
            <person name="Ohm R."/>
            <person name="Sun H."/>
            <person name="Tunlid A."/>
            <person name="Henrissat B."/>
            <person name="Grigoriev I.V."/>
            <person name="Hibbett D.S."/>
            <person name="Martin F."/>
        </authorList>
    </citation>
    <scope>NUCLEOTIDE SEQUENCE [LARGE SCALE GENOMIC DNA]</scope>
    <source>
        <strain evidence="3">Marx 270</strain>
    </source>
</reference>
<gene>
    <name evidence="2" type="ORF">M404DRAFT_35264</name>
</gene>
<feature type="compositionally biased region" description="Basic and acidic residues" evidence="1">
    <location>
        <begin position="106"/>
        <end position="117"/>
    </location>
</feature>
<sequence length="347" mass="38245">MDSPHSINTENDYANLLGESLYDPATNRDDLLVPPIACYRHSPPLSATTCIPESDALSLITQWEVPTPVSCPLRPRPHQGFSVCQVLIPKPRVSLSGDSKQQGKGKGKEVPHHDPDRGSPSTSSSHAPHSSNVCPEPIASRNAALDLLASVALARDDELDNIDGCTPEQVKYFGLLSEIYRAADVIGKATNKIRTTQLSGTALLAEVIMVSMLEEGYSDVLEAVTGGAYHHLHDRQIGKFLVPTASWLLEQIRPKEELVIPEMKPDMDAEVRWDPLLEFMDNVMVFKEVGHRLGMATNRSTWEALLQNAMWSGIDKSYYNAVYSTDALPAVPFVPVPEDQLCYYLRG</sequence>
<evidence type="ECO:0000256" key="1">
    <source>
        <dbReference type="SAM" id="MobiDB-lite"/>
    </source>
</evidence>
<feature type="compositionally biased region" description="Low complexity" evidence="1">
    <location>
        <begin position="119"/>
        <end position="131"/>
    </location>
</feature>
<dbReference type="InParanoid" id="A0A0C3J990"/>
<dbReference type="EMBL" id="KN832107">
    <property type="protein sequence ID" value="KIN94256.1"/>
    <property type="molecule type" value="Genomic_DNA"/>
</dbReference>
<keyword evidence="3" id="KW-1185">Reference proteome</keyword>
<evidence type="ECO:0000313" key="2">
    <source>
        <dbReference type="EMBL" id="KIN94256.1"/>
    </source>
</evidence>